<organism evidence="1">
    <name type="scientific">Arundo donax</name>
    <name type="common">Giant reed</name>
    <name type="synonym">Donax arundinaceus</name>
    <dbReference type="NCBI Taxonomy" id="35708"/>
    <lineage>
        <taxon>Eukaryota</taxon>
        <taxon>Viridiplantae</taxon>
        <taxon>Streptophyta</taxon>
        <taxon>Embryophyta</taxon>
        <taxon>Tracheophyta</taxon>
        <taxon>Spermatophyta</taxon>
        <taxon>Magnoliopsida</taxon>
        <taxon>Liliopsida</taxon>
        <taxon>Poales</taxon>
        <taxon>Poaceae</taxon>
        <taxon>PACMAD clade</taxon>
        <taxon>Arundinoideae</taxon>
        <taxon>Arundineae</taxon>
        <taxon>Arundo</taxon>
    </lineage>
</organism>
<dbReference type="AlphaFoldDB" id="A0A0A9FXM7"/>
<evidence type="ECO:0000313" key="1">
    <source>
        <dbReference type="EMBL" id="JAE15989.1"/>
    </source>
</evidence>
<reference evidence="1" key="1">
    <citation type="submission" date="2014-09" db="EMBL/GenBank/DDBJ databases">
        <authorList>
            <person name="Magalhaes I.L.F."/>
            <person name="Oliveira U."/>
            <person name="Santos F.R."/>
            <person name="Vidigal T.H.D.A."/>
            <person name="Brescovit A.D."/>
            <person name="Santos A.J."/>
        </authorList>
    </citation>
    <scope>NUCLEOTIDE SEQUENCE</scope>
    <source>
        <tissue evidence="1">Shoot tissue taken approximately 20 cm above the soil surface</tissue>
    </source>
</reference>
<protein>
    <submittedName>
        <fullName evidence="1">Uncharacterized protein</fullName>
    </submittedName>
</protein>
<sequence length="28" mass="3346">MTCWKLDVINDDLVILFECYTNTKLLKL</sequence>
<dbReference type="EMBL" id="GBRH01181907">
    <property type="protein sequence ID" value="JAE15989.1"/>
    <property type="molecule type" value="Transcribed_RNA"/>
</dbReference>
<name>A0A0A9FXM7_ARUDO</name>
<accession>A0A0A9FXM7</accession>
<reference evidence="1" key="2">
    <citation type="journal article" date="2015" name="Data Brief">
        <title>Shoot transcriptome of the giant reed, Arundo donax.</title>
        <authorList>
            <person name="Barrero R.A."/>
            <person name="Guerrero F.D."/>
            <person name="Moolhuijzen P."/>
            <person name="Goolsby J.A."/>
            <person name="Tidwell J."/>
            <person name="Bellgard S.E."/>
            <person name="Bellgard M.I."/>
        </authorList>
    </citation>
    <scope>NUCLEOTIDE SEQUENCE</scope>
    <source>
        <tissue evidence="1">Shoot tissue taken approximately 20 cm above the soil surface</tissue>
    </source>
</reference>
<proteinExistence type="predicted"/>